<dbReference type="PROSITE" id="PS50943">
    <property type="entry name" value="HTH_CROC1"/>
    <property type="match status" value="1"/>
</dbReference>
<feature type="domain" description="HTH cro/C1-type" evidence="2">
    <location>
        <begin position="5"/>
        <end position="59"/>
    </location>
</feature>
<dbReference type="SMART" id="SM00530">
    <property type="entry name" value="HTH_XRE"/>
    <property type="match status" value="1"/>
</dbReference>
<accession>A0A238JVQ9</accession>
<keyword evidence="4" id="KW-1185">Reference proteome</keyword>
<dbReference type="OrthoDB" id="9803379at2"/>
<protein>
    <submittedName>
        <fullName evidence="3">Anaerobic benzoate catabolism transcriptional regulator</fullName>
    </submittedName>
</protein>
<dbReference type="PANTHER" id="PTHR46797">
    <property type="entry name" value="HTH-TYPE TRANSCRIPTIONAL REGULATOR"/>
    <property type="match status" value="1"/>
</dbReference>
<dbReference type="RefSeq" id="WP_093962128.1">
    <property type="nucleotide sequence ID" value="NZ_FXYG01000001.1"/>
</dbReference>
<dbReference type="CDD" id="cd00093">
    <property type="entry name" value="HTH_XRE"/>
    <property type="match status" value="1"/>
</dbReference>
<organism evidence="3 4">
    <name type="scientific">Ruegeria arenilitoris</name>
    <dbReference type="NCBI Taxonomy" id="1173585"/>
    <lineage>
        <taxon>Bacteria</taxon>
        <taxon>Pseudomonadati</taxon>
        <taxon>Pseudomonadota</taxon>
        <taxon>Alphaproteobacteria</taxon>
        <taxon>Rhodobacterales</taxon>
        <taxon>Roseobacteraceae</taxon>
        <taxon>Ruegeria</taxon>
    </lineage>
</organism>
<evidence type="ECO:0000256" key="1">
    <source>
        <dbReference type="ARBA" id="ARBA00023125"/>
    </source>
</evidence>
<dbReference type="SUPFAM" id="SSF47413">
    <property type="entry name" value="lambda repressor-like DNA-binding domains"/>
    <property type="match status" value="1"/>
</dbReference>
<gene>
    <name evidence="3" type="ORF">RUA8715_00579</name>
</gene>
<dbReference type="InterPro" id="IPR050807">
    <property type="entry name" value="TransReg_Diox_bact_type"/>
</dbReference>
<dbReference type="Gene3D" id="1.10.260.40">
    <property type="entry name" value="lambda repressor-like DNA-binding domains"/>
    <property type="match status" value="1"/>
</dbReference>
<name>A0A238JVQ9_9RHOB</name>
<evidence type="ECO:0000313" key="3">
    <source>
        <dbReference type="EMBL" id="SMX34685.1"/>
    </source>
</evidence>
<dbReference type="PANTHER" id="PTHR46797:SF1">
    <property type="entry name" value="METHYLPHOSPHONATE SYNTHASE"/>
    <property type="match status" value="1"/>
</dbReference>
<dbReference type="GO" id="GO:0003677">
    <property type="term" value="F:DNA binding"/>
    <property type="evidence" value="ECO:0007669"/>
    <property type="project" value="UniProtKB-KW"/>
</dbReference>
<dbReference type="Proteomes" id="UP000202485">
    <property type="component" value="Unassembled WGS sequence"/>
</dbReference>
<keyword evidence="1" id="KW-0238">DNA-binding</keyword>
<evidence type="ECO:0000313" key="4">
    <source>
        <dbReference type="Proteomes" id="UP000202485"/>
    </source>
</evidence>
<dbReference type="GO" id="GO:0003700">
    <property type="term" value="F:DNA-binding transcription factor activity"/>
    <property type="evidence" value="ECO:0007669"/>
    <property type="project" value="TreeGrafter"/>
</dbReference>
<dbReference type="Pfam" id="PF01381">
    <property type="entry name" value="HTH_3"/>
    <property type="match status" value="1"/>
</dbReference>
<proteinExistence type="predicted"/>
<dbReference type="InterPro" id="IPR001387">
    <property type="entry name" value="Cro/C1-type_HTH"/>
</dbReference>
<evidence type="ECO:0000259" key="2">
    <source>
        <dbReference type="PROSITE" id="PS50943"/>
    </source>
</evidence>
<dbReference type="EMBL" id="FXYG01000001">
    <property type="protein sequence ID" value="SMX34685.1"/>
    <property type="molecule type" value="Genomic_DNA"/>
</dbReference>
<dbReference type="GO" id="GO:0005829">
    <property type="term" value="C:cytosol"/>
    <property type="evidence" value="ECO:0007669"/>
    <property type="project" value="TreeGrafter"/>
</dbReference>
<dbReference type="AlphaFoldDB" id="A0A238JVQ9"/>
<sequence length="103" mass="11613">MRLRIKEARLSKGLKQEDVAERIGLSRSYFAQLESGTRQLTPRKQVAIAEVLGVNPTDLVDFSAPDKDDEALLIEAFRSLSPEQRKAWLEWARVAIGSMEDAK</sequence>
<dbReference type="InterPro" id="IPR010982">
    <property type="entry name" value="Lambda_DNA-bd_dom_sf"/>
</dbReference>
<reference evidence="4" key="1">
    <citation type="submission" date="2017-05" db="EMBL/GenBank/DDBJ databases">
        <authorList>
            <person name="Rodrigo-Torres L."/>
            <person name="Arahal R. D."/>
            <person name="Lucena T."/>
        </authorList>
    </citation>
    <scope>NUCLEOTIDE SEQUENCE [LARGE SCALE GENOMIC DNA]</scope>
    <source>
        <strain evidence="4">CECT 8715</strain>
    </source>
</reference>